<evidence type="ECO:0000313" key="2">
    <source>
        <dbReference type="Proteomes" id="UP000807769"/>
    </source>
</evidence>
<evidence type="ECO:0000313" key="1">
    <source>
        <dbReference type="EMBL" id="KAG1811250.1"/>
    </source>
</evidence>
<dbReference type="RefSeq" id="XP_041189910.1">
    <property type="nucleotide sequence ID" value="XM_041336467.1"/>
</dbReference>
<protein>
    <submittedName>
        <fullName evidence="1">Uncharacterized protein</fullName>
    </submittedName>
</protein>
<proteinExistence type="predicted"/>
<sequence>MTWTPEMLMKVARVMSLSPTHVTTSPLQRPVQISFGGLVDVTEADEEDETYTWADVLSQDWRIVR</sequence>
<gene>
    <name evidence="1" type="ORF">BJ212DRAFT_1375852</name>
</gene>
<accession>A0A9P7JAN3</accession>
<reference evidence="1" key="1">
    <citation type="journal article" date="2020" name="New Phytol.">
        <title>Comparative genomics reveals dynamic genome evolution in host specialist ectomycorrhizal fungi.</title>
        <authorList>
            <person name="Lofgren L.A."/>
            <person name="Nguyen N.H."/>
            <person name="Vilgalys R."/>
            <person name="Ruytinx J."/>
            <person name="Liao H.L."/>
            <person name="Branco S."/>
            <person name="Kuo A."/>
            <person name="LaButti K."/>
            <person name="Lipzen A."/>
            <person name="Andreopoulos W."/>
            <person name="Pangilinan J."/>
            <person name="Riley R."/>
            <person name="Hundley H."/>
            <person name="Na H."/>
            <person name="Barry K."/>
            <person name="Grigoriev I.V."/>
            <person name="Stajich J.E."/>
            <person name="Kennedy P.G."/>
        </authorList>
    </citation>
    <scope>NUCLEOTIDE SEQUENCE</scope>
    <source>
        <strain evidence="1">MN1</strain>
    </source>
</reference>
<dbReference type="EMBL" id="JABBWG010000030">
    <property type="protein sequence ID" value="KAG1811250.1"/>
    <property type="molecule type" value="Genomic_DNA"/>
</dbReference>
<dbReference type="GeneID" id="64630484"/>
<organism evidence="1 2">
    <name type="scientific">Suillus subaureus</name>
    <dbReference type="NCBI Taxonomy" id="48587"/>
    <lineage>
        <taxon>Eukaryota</taxon>
        <taxon>Fungi</taxon>
        <taxon>Dikarya</taxon>
        <taxon>Basidiomycota</taxon>
        <taxon>Agaricomycotina</taxon>
        <taxon>Agaricomycetes</taxon>
        <taxon>Agaricomycetidae</taxon>
        <taxon>Boletales</taxon>
        <taxon>Suillineae</taxon>
        <taxon>Suillaceae</taxon>
        <taxon>Suillus</taxon>
    </lineage>
</organism>
<comment type="caution">
    <text evidence="1">The sequence shown here is derived from an EMBL/GenBank/DDBJ whole genome shotgun (WGS) entry which is preliminary data.</text>
</comment>
<dbReference type="OrthoDB" id="74813at2759"/>
<dbReference type="Proteomes" id="UP000807769">
    <property type="component" value="Unassembled WGS sequence"/>
</dbReference>
<keyword evidence="2" id="KW-1185">Reference proteome</keyword>
<dbReference type="AlphaFoldDB" id="A0A9P7JAN3"/>
<name>A0A9P7JAN3_9AGAM</name>